<dbReference type="Pfam" id="PF13469">
    <property type="entry name" value="Sulfotransfer_3"/>
    <property type="match status" value="1"/>
</dbReference>
<dbReference type="Gene3D" id="3.40.50.300">
    <property type="entry name" value="P-loop containing nucleotide triphosphate hydrolases"/>
    <property type="match status" value="1"/>
</dbReference>
<reference evidence="2 3" key="1">
    <citation type="journal article" date="2019" name="Int. J. Syst. Evol. Microbiol.">
        <title>The Global Catalogue of Microorganisms (GCM) 10K type strain sequencing project: providing services to taxonomists for standard genome sequencing and annotation.</title>
        <authorList>
            <consortium name="The Broad Institute Genomics Platform"/>
            <consortium name="The Broad Institute Genome Sequencing Center for Infectious Disease"/>
            <person name="Wu L."/>
            <person name="Ma J."/>
        </authorList>
    </citation>
    <scope>NUCLEOTIDE SEQUENCE [LARGE SCALE GENOMIC DNA]</scope>
    <source>
        <strain evidence="2 3">JCM 14545</strain>
    </source>
</reference>
<proteinExistence type="predicted"/>
<keyword evidence="3" id="KW-1185">Reference proteome</keyword>
<organism evidence="2 3">
    <name type="scientific">Amycolatopsis minnesotensis</name>
    <dbReference type="NCBI Taxonomy" id="337894"/>
    <lineage>
        <taxon>Bacteria</taxon>
        <taxon>Bacillati</taxon>
        <taxon>Actinomycetota</taxon>
        <taxon>Actinomycetes</taxon>
        <taxon>Pseudonocardiales</taxon>
        <taxon>Pseudonocardiaceae</taxon>
        <taxon>Amycolatopsis</taxon>
    </lineage>
</organism>
<comment type="caution">
    <text evidence="2">The sequence shown here is derived from an EMBL/GenBank/DDBJ whole genome shotgun (WGS) entry which is preliminary data.</text>
</comment>
<evidence type="ECO:0000256" key="1">
    <source>
        <dbReference type="ARBA" id="ARBA00022679"/>
    </source>
</evidence>
<keyword evidence="1" id="KW-0808">Transferase</keyword>
<protein>
    <submittedName>
        <fullName evidence="2">Sulfotransferase</fullName>
    </submittedName>
</protein>
<dbReference type="SUPFAM" id="SSF52540">
    <property type="entry name" value="P-loop containing nucleoside triphosphate hydrolases"/>
    <property type="match status" value="1"/>
</dbReference>
<evidence type="ECO:0000313" key="3">
    <source>
        <dbReference type="Proteomes" id="UP001501116"/>
    </source>
</evidence>
<dbReference type="PANTHER" id="PTHR12788">
    <property type="entry name" value="PROTEIN-TYROSINE SULFOTRANSFERASE 2"/>
    <property type="match status" value="1"/>
</dbReference>
<dbReference type="InterPro" id="IPR026634">
    <property type="entry name" value="TPST-like"/>
</dbReference>
<sequence>MFILSPPRTGSTLLRCVLDSHSQIYAPHELHLGDLCVEPTHRLTLRSLEELGVTPRDLENLLWDSVMQRLLAQSGKSVFVDKTPSHLFHWRRIVEMWPKAKFILLVRHPQRILRSYREHLGADGHLERFMQYLEVMQEARETLTGFHLRYEELTTDPARVVHDLCDFLGVAWEPEMLDYGHRDHGSMSVDVGDATEAFKSGVIQRNERPLPVDGLAPVLAPFCRSWGYSLDG</sequence>
<dbReference type="Proteomes" id="UP001501116">
    <property type="component" value="Unassembled WGS sequence"/>
</dbReference>
<name>A0ABN2RL01_9PSEU</name>
<dbReference type="InterPro" id="IPR027417">
    <property type="entry name" value="P-loop_NTPase"/>
</dbReference>
<accession>A0ABN2RL01</accession>
<gene>
    <name evidence="2" type="ORF">GCM10009754_51170</name>
</gene>
<dbReference type="PANTHER" id="PTHR12788:SF10">
    <property type="entry name" value="PROTEIN-TYROSINE SULFOTRANSFERASE"/>
    <property type="match status" value="1"/>
</dbReference>
<evidence type="ECO:0000313" key="2">
    <source>
        <dbReference type="EMBL" id="GAA1970918.1"/>
    </source>
</evidence>
<dbReference type="EMBL" id="BAAANN010000021">
    <property type="protein sequence ID" value="GAA1970918.1"/>
    <property type="molecule type" value="Genomic_DNA"/>
</dbReference>